<evidence type="ECO:0000256" key="1">
    <source>
        <dbReference type="SAM" id="MobiDB-lite"/>
    </source>
</evidence>
<dbReference type="Proteomes" id="UP000001058">
    <property type="component" value="Unassembled WGS sequence"/>
</dbReference>
<sequence>MRKPPEQGISSAVEPDPGMSCSPGVKFTGYLWMLAQVMCGRDCPLVKAAPSASRAQGDAETELRRRVRAFIATASESKIPLGPAAACAANSRKTLPLHAAAAAVEHILLLAQPQLGPIPTRERTTAFRDLLTAAVLDLQPQLMAEAQKALARALLSPGDQVEIIAAMSRWGGISAAAYEAFTAPKRLHLSQFREWCTDMAIALAESDLVAVFVHIRTIQDPGSGLWNFFVETVVSRLKPVPLEVISEEEWAASAFPPVVILRRLLQVLRECAKEQSKHISRKHQAESDGPSGSRPGSKELDYAQKRHWSRQKILRSRSSVMREMGLMVLLAVRSKYELRSTSLAYVRGSSSLTTPPPSPTDYLKPTHTYTKNTETRPAAQASLQLLAIRYGLFRQHQACPHEVMIVQYVGQVHAEDVQQAKSVMRDVAVAAMFDILRQHSFMTDVLKAGRGAVQAGGALGRVTNWV</sequence>
<organism evidence="3">
    <name type="scientific">Volvox carteri f. nagariensis</name>
    <dbReference type="NCBI Taxonomy" id="3068"/>
    <lineage>
        <taxon>Eukaryota</taxon>
        <taxon>Viridiplantae</taxon>
        <taxon>Chlorophyta</taxon>
        <taxon>core chlorophytes</taxon>
        <taxon>Chlorophyceae</taxon>
        <taxon>CS clade</taxon>
        <taxon>Chlamydomonadales</taxon>
        <taxon>Volvocaceae</taxon>
        <taxon>Volvox</taxon>
    </lineage>
</organism>
<protein>
    <submittedName>
        <fullName evidence="2">Uncharacterized protein</fullName>
    </submittedName>
</protein>
<dbReference type="KEGG" id="vcn:VOLCADRAFT_99153"/>
<dbReference type="GeneID" id="9623051"/>
<proteinExistence type="predicted"/>
<reference evidence="2 3" key="1">
    <citation type="journal article" date="2010" name="Science">
        <title>Genomic analysis of organismal complexity in the multicellular green alga Volvox carteri.</title>
        <authorList>
            <person name="Prochnik S.E."/>
            <person name="Umen J."/>
            <person name="Nedelcu A.M."/>
            <person name="Hallmann A."/>
            <person name="Miller S.M."/>
            <person name="Nishii I."/>
            <person name="Ferris P."/>
            <person name="Kuo A."/>
            <person name="Mitros T."/>
            <person name="Fritz-Laylin L.K."/>
            <person name="Hellsten U."/>
            <person name="Chapman J."/>
            <person name="Simakov O."/>
            <person name="Rensing S.A."/>
            <person name="Terry A."/>
            <person name="Pangilinan J."/>
            <person name="Kapitonov V."/>
            <person name="Jurka J."/>
            <person name="Salamov A."/>
            <person name="Shapiro H."/>
            <person name="Schmutz J."/>
            <person name="Grimwood J."/>
            <person name="Lindquist E."/>
            <person name="Lucas S."/>
            <person name="Grigoriev I.V."/>
            <person name="Schmitt R."/>
            <person name="Kirk D."/>
            <person name="Rokhsar D.S."/>
        </authorList>
    </citation>
    <scope>NUCLEOTIDE SEQUENCE [LARGE SCALE GENOMIC DNA]</scope>
    <source>
        <strain evidence="3">f. Nagariensis / Eve</strain>
    </source>
</reference>
<evidence type="ECO:0000313" key="2">
    <source>
        <dbReference type="EMBL" id="EFJ40980.1"/>
    </source>
</evidence>
<accession>D8UH44</accession>
<gene>
    <name evidence="2" type="ORF">VOLCADRAFT_99153</name>
</gene>
<dbReference type="EMBL" id="GL378403">
    <property type="protein sequence ID" value="EFJ40980.1"/>
    <property type="molecule type" value="Genomic_DNA"/>
</dbReference>
<dbReference type="RefSeq" id="XP_002957954.1">
    <property type="nucleotide sequence ID" value="XM_002957908.1"/>
</dbReference>
<feature type="region of interest" description="Disordered" evidence="1">
    <location>
        <begin position="276"/>
        <end position="301"/>
    </location>
</feature>
<dbReference type="AlphaFoldDB" id="D8UH44"/>
<feature type="non-terminal residue" evidence="2">
    <location>
        <position position="466"/>
    </location>
</feature>
<name>D8UH44_VOLCA</name>
<dbReference type="InParanoid" id="D8UH44"/>
<keyword evidence="3" id="KW-1185">Reference proteome</keyword>
<evidence type="ECO:0000313" key="3">
    <source>
        <dbReference type="Proteomes" id="UP000001058"/>
    </source>
</evidence>